<dbReference type="InterPro" id="IPR013083">
    <property type="entry name" value="Znf_RING/FYVE/PHD"/>
</dbReference>
<feature type="compositionally biased region" description="Polar residues" evidence="10">
    <location>
        <begin position="600"/>
        <end position="618"/>
    </location>
</feature>
<evidence type="ECO:0000259" key="11">
    <source>
        <dbReference type="PROSITE" id="PS51873"/>
    </source>
</evidence>
<protein>
    <recommendedName>
        <fullName evidence="3">RBR-type E3 ubiquitin transferase</fullName>
        <ecNumber evidence="3">2.3.2.31</ecNumber>
    </recommendedName>
</protein>
<accession>K8EMG8</accession>
<dbReference type="GeneID" id="19012014"/>
<dbReference type="InterPro" id="IPR002867">
    <property type="entry name" value="IBR_dom"/>
</dbReference>
<reference evidence="12 13" key="1">
    <citation type="submission" date="2011-10" db="EMBL/GenBank/DDBJ databases">
        <authorList>
            <person name="Genoscope - CEA"/>
        </authorList>
    </citation>
    <scope>NUCLEOTIDE SEQUENCE [LARGE SCALE GENOMIC DNA]</scope>
    <source>
        <strain evidence="12 13">RCC 1105</strain>
    </source>
</reference>
<dbReference type="GO" id="GO:0016567">
    <property type="term" value="P:protein ubiquitination"/>
    <property type="evidence" value="ECO:0007669"/>
    <property type="project" value="InterPro"/>
</dbReference>
<evidence type="ECO:0000256" key="3">
    <source>
        <dbReference type="ARBA" id="ARBA00012251"/>
    </source>
</evidence>
<evidence type="ECO:0000256" key="8">
    <source>
        <dbReference type="ARBA" id="ARBA00022786"/>
    </source>
</evidence>
<keyword evidence="6" id="KW-0677">Repeat</keyword>
<keyword evidence="13" id="KW-1185">Reference proteome</keyword>
<dbReference type="GO" id="GO:0008270">
    <property type="term" value="F:zinc ion binding"/>
    <property type="evidence" value="ECO:0007669"/>
    <property type="project" value="UniProtKB-KW"/>
</dbReference>
<keyword evidence="9" id="KW-0862">Zinc</keyword>
<feature type="compositionally biased region" description="Basic and acidic residues" evidence="10">
    <location>
        <begin position="102"/>
        <end position="112"/>
    </location>
</feature>
<organism evidence="12 13">
    <name type="scientific">Bathycoccus prasinos</name>
    <dbReference type="NCBI Taxonomy" id="41875"/>
    <lineage>
        <taxon>Eukaryota</taxon>
        <taxon>Viridiplantae</taxon>
        <taxon>Chlorophyta</taxon>
        <taxon>Mamiellophyceae</taxon>
        <taxon>Mamiellales</taxon>
        <taxon>Bathycoccaceae</taxon>
        <taxon>Bathycoccus</taxon>
    </lineage>
</organism>
<dbReference type="Proteomes" id="UP000198341">
    <property type="component" value="Chromosome 13"/>
</dbReference>
<dbReference type="RefSeq" id="XP_007509443.1">
    <property type="nucleotide sequence ID" value="XM_007509381.1"/>
</dbReference>
<dbReference type="OrthoDB" id="10009520at2759"/>
<evidence type="ECO:0000256" key="1">
    <source>
        <dbReference type="ARBA" id="ARBA00001798"/>
    </source>
</evidence>
<evidence type="ECO:0000313" key="13">
    <source>
        <dbReference type="Proteomes" id="UP000198341"/>
    </source>
</evidence>
<feature type="region of interest" description="Disordered" evidence="10">
    <location>
        <begin position="102"/>
        <end position="129"/>
    </location>
</feature>
<dbReference type="Gene3D" id="1.20.120.1750">
    <property type="match status" value="1"/>
</dbReference>
<keyword evidence="7" id="KW-0863">Zinc-finger</keyword>
<dbReference type="GO" id="GO:0061630">
    <property type="term" value="F:ubiquitin protein ligase activity"/>
    <property type="evidence" value="ECO:0007669"/>
    <property type="project" value="UniProtKB-EC"/>
</dbReference>
<dbReference type="KEGG" id="bpg:Bathy13g01040"/>
<evidence type="ECO:0000256" key="2">
    <source>
        <dbReference type="ARBA" id="ARBA00003976"/>
    </source>
</evidence>
<dbReference type="SMART" id="SM00647">
    <property type="entry name" value="IBR"/>
    <property type="match status" value="2"/>
</dbReference>
<comment type="catalytic activity">
    <reaction evidence="1">
        <text>[E2 ubiquitin-conjugating enzyme]-S-ubiquitinyl-L-cysteine + [acceptor protein]-L-lysine = [E2 ubiquitin-conjugating enzyme]-L-cysteine + [acceptor protein]-N(6)-ubiquitinyl-L-lysine.</text>
        <dbReference type="EC" id="2.3.2.31"/>
    </reaction>
</comment>
<dbReference type="InterPro" id="IPR044066">
    <property type="entry name" value="TRIAD_supradom"/>
</dbReference>
<dbReference type="CDD" id="cd22583">
    <property type="entry name" value="Rcat_RBR_ARI7-like"/>
    <property type="match status" value="1"/>
</dbReference>
<dbReference type="STRING" id="41875.K8EMG8"/>
<proteinExistence type="predicted"/>
<evidence type="ECO:0000313" key="12">
    <source>
        <dbReference type="EMBL" id="CCO19246.1"/>
    </source>
</evidence>
<gene>
    <name evidence="12" type="ordered locus">Bathy13g01040</name>
</gene>
<feature type="region of interest" description="Disordered" evidence="10">
    <location>
        <begin position="600"/>
        <end position="626"/>
    </location>
</feature>
<dbReference type="PROSITE" id="PS51873">
    <property type="entry name" value="TRIAD"/>
    <property type="match status" value="1"/>
</dbReference>
<dbReference type="AlphaFoldDB" id="K8EMG8"/>
<keyword evidence="4" id="KW-0808">Transferase</keyword>
<keyword evidence="5" id="KW-0479">Metal-binding</keyword>
<dbReference type="SUPFAM" id="SSF57850">
    <property type="entry name" value="RING/U-box"/>
    <property type="match status" value="3"/>
</dbReference>
<feature type="region of interest" description="Disordered" evidence="10">
    <location>
        <begin position="536"/>
        <end position="557"/>
    </location>
</feature>
<evidence type="ECO:0000256" key="4">
    <source>
        <dbReference type="ARBA" id="ARBA00022679"/>
    </source>
</evidence>
<evidence type="ECO:0000256" key="7">
    <source>
        <dbReference type="ARBA" id="ARBA00022771"/>
    </source>
</evidence>
<evidence type="ECO:0000256" key="10">
    <source>
        <dbReference type="SAM" id="MobiDB-lite"/>
    </source>
</evidence>
<dbReference type="FunFam" id="3.30.40.10:FF:000019">
    <property type="entry name" value="RBR-type E3 ubiquitin transferase"/>
    <property type="match status" value="1"/>
</dbReference>
<evidence type="ECO:0000256" key="6">
    <source>
        <dbReference type="ARBA" id="ARBA00022737"/>
    </source>
</evidence>
<dbReference type="InterPro" id="IPR045840">
    <property type="entry name" value="Ariadne"/>
</dbReference>
<dbReference type="Gene3D" id="3.30.40.10">
    <property type="entry name" value="Zinc/RING finger domain, C3HC4 (zinc finger)"/>
    <property type="match status" value="1"/>
</dbReference>
<dbReference type="EC" id="2.3.2.31" evidence="3"/>
<evidence type="ECO:0000256" key="9">
    <source>
        <dbReference type="ARBA" id="ARBA00022833"/>
    </source>
</evidence>
<feature type="compositionally biased region" description="Basic and acidic residues" evidence="10">
    <location>
        <begin position="538"/>
        <end position="557"/>
    </location>
</feature>
<evidence type="ECO:0000256" key="5">
    <source>
        <dbReference type="ARBA" id="ARBA00022723"/>
    </source>
</evidence>
<dbReference type="InterPro" id="IPR031127">
    <property type="entry name" value="E3_UB_ligase_RBR"/>
</dbReference>
<name>K8EMG8_9CHLO</name>
<sequence length="626" mass="71912">MDSTKMSSATKRQQQRLFRVFTRKEAEESYKKAIEGLTTVLYCEEDLARYLLHAFGAKTNKIHDAYFGDEERTKQKLGLLTEEEEEQAEKNDVLKLAVEKKEKEKEKERKMEPAAVVATAPPPTRRTTRSVAKTAKAAVVPKEQKEKEVQVKCGICFEDFPVSKVSTASCRVHPFCDECWEGYCDSKLQEGKTGILDVRCPDHGCGKRVSTKKVLRFLGDTEKVAKYHAFELEHFLEQNSAVKHCPAAGCDRFLLLENKDGLTLDQIQSCVCECGKVFCWKCQEDEHIPVRCDTAQLWIAKNSSESENQNWILTFTKPCPKCSRPIEKNQGCMHMTCSQCRYDFCWTCLEPWSKHGESTGGYYSCNAFRTTGASDPSKVSEKERAVNEKKRLARMAIERYSHYHERWASHEDAEKRAKKDMETLIAKKLDDVGRNHGAGPGEMTFAVEAQRQIIECRKLLKWTYAHAYYAYNEEENDADWKRNNPFTQKPTKLVKQEQEFYEYVQGEAENRLEQLTRFMERDLEDFGNYDQSDYAQAVEHKQKEAEGEKDLQTPRNKEDRPIILRGDGLSFEEFKRKVCELTSLTKKSFETLSNQIHKGFGSSITNGTPPLGVKTTSVSKDDPMEI</sequence>
<feature type="domain" description="RING-type" evidence="11">
    <location>
        <begin position="149"/>
        <end position="369"/>
    </location>
</feature>
<dbReference type="Pfam" id="PF19422">
    <property type="entry name" value="Ariadne"/>
    <property type="match status" value="1"/>
</dbReference>
<dbReference type="Pfam" id="PF01485">
    <property type="entry name" value="IBR"/>
    <property type="match status" value="1"/>
</dbReference>
<keyword evidence="8" id="KW-0833">Ubl conjugation pathway</keyword>
<comment type="function">
    <text evidence="2">Might act as an E3 ubiquitin-protein ligase, or as part of E3 complex, which accepts ubiquitin from specific E2 ubiquitin-conjugating enzymes and then transfers it to substrates.</text>
</comment>
<dbReference type="PANTHER" id="PTHR11685">
    <property type="entry name" value="RBR FAMILY RING FINGER AND IBR DOMAIN-CONTAINING"/>
    <property type="match status" value="1"/>
</dbReference>
<dbReference type="EMBL" id="FO082266">
    <property type="protein sequence ID" value="CCO19246.1"/>
    <property type="molecule type" value="Genomic_DNA"/>
</dbReference>
<dbReference type="eggNOG" id="KOG1815">
    <property type="taxonomic scope" value="Eukaryota"/>
</dbReference>
<dbReference type="Pfam" id="PF22191">
    <property type="entry name" value="IBR_1"/>
    <property type="match status" value="1"/>
</dbReference>